<dbReference type="Pfam" id="PF26162">
    <property type="entry name" value="YwzD"/>
    <property type="match status" value="1"/>
</dbReference>
<comment type="caution">
    <text evidence="1">The sequence shown here is derived from an EMBL/GenBank/DDBJ whole genome shotgun (WGS) entry which is preliminary data.</text>
</comment>
<evidence type="ECO:0000313" key="2">
    <source>
        <dbReference type="Proteomes" id="UP001596147"/>
    </source>
</evidence>
<protein>
    <submittedName>
        <fullName evidence="1">Uncharacterized protein</fullName>
    </submittedName>
</protein>
<dbReference type="InterPro" id="IPR058930">
    <property type="entry name" value="YwzD"/>
</dbReference>
<keyword evidence="2" id="KW-1185">Reference proteome</keyword>
<organism evidence="1 2">
    <name type="scientific">Lederbergia graminis</name>
    <dbReference type="NCBI Taxonomy" id="735518"/>
    <lineage>
        <taxon>Bacteria</taxon>
        <taxon>Bacillati</taxon>
        <taxon>Bacillota</taxon>
        <taxon>Bacilli</taxon>
        <taxon>Bacillales</taxon>
        <taxon>Bacillaceae</taxon>
        <taxon>Lederbergia</taxon>
    </lineage>
</organism>
<accession>A0ABW0LMQ9</accession>
<gene>
    <name evidence="1" type="ORF">ACFPM4_16405</name>
</gene>
<reference evidence="2" key="1">
    <citation type="journal article" date="2019" name="Int. J. Syst. Evol. Microbiol.">
        <title>The Global Catalogue of Microorganisms (GCM) 10K type strain sequencing project: providing services to taxonomists for standard genome sequencing and annotation.</title>
        <authorList>
            <consortium name="The Broad Institute Genomics Platform"/>
            <consortium name="The Broad Institute Genome Sequencing Center for Infectious Disease"/>
            <person name="Wu L."/>
            <person name="Ma J."/>
        </authorList>
    </citation>
    <scope>NUCLEOTIDE SEQUENCE [LARGE SCALE GENOMIC DNA]</scope>
    <source>
        <strain evidence="2">CGMCC 1.12237</strain>
    </source>
</reference>
<dbReference type="Proteomes" id="UP001596147">
    <property type="component" value="Unassembled WGS sequence"/>
</dbReference>
<sequence>MVKIKDLETNQSLLIQVMEKAYDKCYSDNITLQELIDELKKQLEPLVSE</sequence>
<dbReference type="EMBL" id="JBHSMC010000025">
    <property type="protein sequence ID" value="MFC5466302.1"/>
    <property type="molecule type" value="Genomic_DNA"/>
</dbReference>
<proteinExistence type="predicted"/>
<evidence type="ECO:0000313" key="1">
    <source>
        <dbReference type="EMBL" id="MFC5466302.1"/>
    </source>
</evidence>
<name>A0ABW0LMQ9_9BACI</name>